<keyword evidence="1" id="KW-0238">DNA-binding</keyword>
<dbReference type="PATRIC" id="fig|1122241.3.peg.2387"/>
<dbReference type="EMBL" id="LTBC01000010">
    <property type="protein sequence ID" value="KYH31504.1"/>
    <property type="molecule type" value="Genomic_DNA"/>
</dbReference>
<dbReference type="Gene3D" id="2.10.260.10">
    <property type="match status" value="1"/>
</dbReference>
<proteinExistence type="predicted"/>
<evidence type="ECO:0000256" key="1">
    <source>
        <dbReference type="PROSITE-ProRule" id="PRU01076"/>
    </source>
</evidence>
<dbReference type="RefSeq" id="WP_062284910.1">
    <property type="nucleotide sequence ID" value="NZ_LTBC01000010.1"/>
</dbReference>
<dbReference type="OrthoDB" id="71707at2"/>
<feature type="domain" description="SpoVT-AbrB" evidence="2">
    <location>
        <begin position="3"/>
        <end position="48"/>
    </location>
</feature>
<organism evidence="3 4">
    <name type="scientific">Moorella mulderi DSM 14980</name>
    <dbReference type="NCBI Taxonomy" id="1122241"/>
    <lineage>
        <taxon>Bacteria</taxon>
        <taxon>Bacillati</taxon>
        <taxon>Bacillota</taxon>
        <taxon>Clostridia</taxon>
        <taxon>Neomoorellales</taxon>
        <taxon>Neomoorellaceae</taxon>
        <taxon>Neomoorella</taxon>
    </lineage>
</organism>
<dbReference type="AlphaFoldDB" id="A0A151AV10"/>
<sequence length="85" mass="9599">MDQAIIKVSSKRQITIPAAIYKKLGIQPGQKLLLEVHGDKLIIWPKTKSYTELLAGSLKGIYGQTKEEIDVYVGKERETWEKTPS</sequence>
<name>A0A151AV10_9FIRM</name>
<dbReference type="PROSITE" id="PS51740">
    <property type="entry name" value="SPOVT_ABRB"/>
    <property type="match status" value="1"/>
</dbReference>
<dbReference type="SMART" id="SM00966">
    <property type="entry name" value="SpoVT_AbrB"/>
    <property type="match status" value="1"/>
</dbReference>
<evidence type="ECO:0000313" key="4">
    <source>
        <dbReference type="Proteomes" id="UP000075670"/>
    </source>
</evidence>
<keyword evidence="4" id="KW-1185">Reference proteome</keyword>
<dbReference type="GO" id="GO:0003677">
    <property type="term" value="F:DNA binding"/>
    <property type="evidence" value="ECO:0007669"/>
    <property type="project" value="UniProtKB-UniRule"/>
</dbReference>
<dbReference type="Pfam" id="PF04014">
    <property type="entry name" value="MazE_antitoxin"/>
    <property type="match status" value="1"/>
</dbReference>
<reference evidence="3 4" key="1">
    <citation type="submission" date="2016-02" db="EMBL/GenBank/DDBJ databases">
        <title>Genome sequence of Moorella mulderi DSM 14980.</title>
        <authorList>
            <person name="Poehlein A."/>
            <person name="Daniel R."/>
        </authorList>
    </citation>
    <scope>NUCLEOTIDE SEQUENCE [LARGE SCALE GENOMIC DNA]</scope>
    <source>
        <strain evidence="3 4">DSM 14980</strain>
    </source>
</reference>
<dbReference type="InterPro" id="IPR037914">
    <property type="entry name" value="SpoVT-AbrB_sf"/>
</dbReference>
<comment type="caution">
    <text evidence="3">The sequence shown here is derived from an EMBL/GenBank/DDBJ whole genome shotgun (WGS) entry which is preliminary data.</text>
</comment>
<dbReference type="SUPFAM" id="SSF89447">
    <property type="entry name" value="AbrB/MazE/MraZ-like"/>
    <property type="match status" value="1"/>
</dbReference>
<protein>
    <submittedName>
        <fullName evidence="3">SpoVT / AbrB like domain protein</fullName>
    </submittedName>
</protein>
<accession>A0A151AV10</accession>
<evidence type="ECO:0000259" key="2">
    <source>
        <dbReference type="PROSITE" id="PS51740"/>
    </source>
</evidence>
<dbReference type="Proteomes" id="UP000075670">
    <property type="component" value="Unassembled WGS sequence"/>
</dbReference>
<dbReference type="NCBIfam" id="TIGR01439">
    <property type="entry name" value="lp_hng_hel_AbrB"/>
    <property type="match status" value="1"/>
</dbReference>
<dbReference type="InterPro" id="IPR007159">
    <property type="entry name" value="SpoVT-AbrB_dom"/>
</dbReference>
<gene>
    <name evidence="3" type="ORF">MOMUL_22430</name>
</gene>
<evidence type="ECO:0000313" key="3">
    <source>
        <dbReference type="EMBL" id="KYH31504.1"/>
    </source>
</evidence>